<proteinExistence type="predicted"/>
<sequence length="66" mass="7145">MSTYLVAVNGNAIFHATGRRLRELPFTQDKVLCAAAPQPASGTVTVSQSIVTSPTVGWWTVWTTPR</sequence>
<dbReference type="Proteomes" id="UP000238362">
    <property type="component" value="Unassembled WGS sequence"/>
</dbReference>
<dbReference type="AlphaFoldDB" id="A0A2T0LP45"/>
<evidence type="ECO:0000313" key="1">
    <source>
        <dbReference type="EMBL" id="PRX44946.1"/>
    </source>
</evidence>
<dbReference type="OrthoDB" id="6073217at2"/>
<dbReference type="EMBL" id="PVNH01000010">
    <property type="protein sequence ID" value="PRX44946.1"/>
    <property type="molecule type" value="Genomic_DNA"/>
</dbReference>
<keyword evidence="2" id="KW-1185">Reference proteome</keyword>
<dbReference type="SUPFAM" id="SSF56003">
    <property type="entry name" value="Molybdenum cofactor-binding domain"/>
    <property type="match status" value="1"/>
</dbReference>
<gene>
    <name evidence="1" type="ORF">B0I33_11044</name>
</gene>
<dbReference type="GO" id="GO:0016491">
    <property type="term" value="F:oxidoreductase activity"/>
    <property type="evidence" value="ECO:0007669"/>
    <property type="project" value="InterPro"/>
</dbReference>
<dbReference type="RefSeq" id="WP_106180905.1">
    <property type="nucleotide sequence ID" value="NZ_PVNH01000010.1"/>
</dbReference>
<comment type="caution">
    <text evidence="1">The sequence shown here is derived from an EMBL/GenBank/DDBJ whole genome shotgun (WGS) entry which is preliminary data.</text>
</comment>
<name>A0A2T0LP45_9PSEU</name>
<organism evidence="1 2">
    <name type="scientific">Prauserella shujinwangii</name>
    <dbReference type="NCBI Taxonomy" id="1453103"/>
    <lineage>
        <taxon>Bacteria</taxon>
        <taxon>Bacillati</taxon>
        <taxon>Actinomycetota</taxon>
        <taxon>Actinomycetes</taxon>
        <taxon>Pseudonocardiales</taxon>
        <taxon>Pseudonocardiaceae</taxon>
        <taxon>Prauserella</taxon>
    </lineage>
</organism>
<protein>
    <submittedName>
        <fullName evidence="1">Uncharacterized protein</fullName>
    </submittedName>
</protein>
<dbReference type="InterPro" id="IPR037165">
    <property type="entry name" value="AldOxase/xan_DH_Mopterin-bd_sf"/>
</dbReference>
<reference evidence="1 2" key="1">
    <citation type="submission" date="2018-03" db="EMBL/GenBank/DDBJ databases">
        <title>Genomic Encyclopedia of Type Strains, Phase III (KMG-III): the genomes of soil and plant-associated and newly described type strains.</title>
        <authorList>
            <person name="Whitman W."/>
        </authorList>
    </citation>
    <scope>NUCLEOTIDE SEQUENCE [LARGE SCALE GENOMIC DNA]</scope>
    <source>
        <strain evidence="1 2">CGMCC 4.7125</strain>
    </source>
</reference>
<dbReference type="Gene3D" id="3.30.365.10">
    <property type="entry name" value="Aldehyde oxidase/xanthine dehydrogenase, molybdopterin binding domain"/>
    <property type="match status" value="1"/>
</dbReference>
<accession>A0A2T0LP45</accession>
<evidence type="ECO:0000313" key="2">
    <source>
        <dbReference type="Proteomes" id="UP000238362"/>
    </source>
</evidence>